<organism evidence="8 9">
    <name type="scientific">Parasutterella muris</name>
    <dbReference type="NCBI Taxonomy" id="2565572"/>
    <lineage>
        <taxon>Bacteria</taxon>
        <taxon>Pseudomonadati</taxon>
        <taxon>Pseudomonadota</taxon>
        <taxon>Betaproteobacteria</taxon>
        <taxon>Burkholderiales</taxon>
        <taxon>Sutterellaceae</taxon>
        <taxon>Parasutterella</taxon>
    </lineage>
</organism>
<keyword evidence="3 4" id="KW-0961">Cell wall biogenesis/degradation</keyword>
<evidence type="ECO:0000313" key="8">
    <source>
        <dbReference type="EMBL" id="MVX55786.1"/>
    </source>
</evidence>
<keyword evidence="4" id="KW-0449">Lipoprotein</keyword>
<feature type="chain" id="PRO_5027191254" description="Endolytic peptidoglycan transglycosylase RlpA" evidence="6">
    <location>
        <begin position="20"/>
        <end position="394"/>
    </location>
</feature>
<evidence type="ECO:0000256" key="1">
    <source>
        <dbReference type="ARBA" id="ARBA00022729"/>
    </source>
</evidence>
<dbReference type="Gene3D" id="2.40.40.10">
    <property type="entry name" value="RlpA-like domain"/>
    <property type="match status" value="1"/>
</dbReference>
<name>A0A6L6YE06_9BURK</name>
<dbReference type="InterPro" id="IPR034718">
    <property type="entry name" value="RlpA"/>
</dbReference>
<dbReference type="FunFam" id="2.40.40.10:FF:000003">
    <property type="entry name" value="Endolytic peptidoglycan transglycosylase RlpA"/>
    <property type="match status" value="1"/>
</dbReference>
<dbReference type="InterPro" id="IPR009009">
    <property type="entry name" value="RlpA-like_DPBB"/>
</dbReference>
<reference evidence="8 9" key="1">
    <citation type="submission" date="2019-12" db="EMBL/GenBank/DDBJ databases">
        <title>Microbes associate with the intestines of laboratory mice.</title>
        <authorList>
            <person name="Navarre W."/>
            <person name="Wong E."/>
        </authorList>
    </citation>
    <scope>NUCLEOTIDE SEQUENCE [LARGE SCALE GENOMIC DNA]</scope>
    <source>
        <strain evidence="8 9">NM82_D38</strain>
    </source>
</reference>
<evidence type="ECO:0000256" key="4">
    <source>
        <dbReference type="HAMAP-Rule" id="MF_02071"/>
    </source>
</evidence>
<dbReference type="PANTHER" id="PTHR34183">
    <property type="entry name" value="ENDOLYTIC PEPTIDOGLYCAN TRANSGLYCOSYLASE RLPA"/>
    <property type="match status" value="1"/>
</dbReference>
<dbReference type="EMBL" id="WSRP01000002">
    <property type="protein sequence ID" value="MVX55786.1"/>
    <property type="molecule type" value="Genomic_DNA"/>
</dbReference>
<dbReference type="Proteomes" id="UP000472580">
    <property type="component" value="Unassembled WGS sequence"/>
</dbReference>
<dbReference type="RefSeq" id="WP_160334219.1">
    <property type="nucleotide sequence ID" value="NZ_CALPCV010000001.1"/>
</dbReference>
<evidence type="ECO:0000313" key="9">
    <source>
        <dbReference type="Proteomes" id="UP000472580"/>
    </source>
</evidence>
<dbReference type="Pfam" id="PF05036">
    <property type="entry name" value="SPOR"/>
    <property type="match status" value="1"/>
</dbReference>
<dbReference type="PROSITE" id="PS51257">
    <property type="entry name" value="PROKAR_LIPOPROTEIN"/>
    <property type="match status" value="1"/>
</dbReference>
<dbReference type="GO" id="GO:0042834">
    <property type="term" value="F:peptidoglycan binding"/>
    <property type="evidence" value="ECO:0007669"/>
    <property type="project" value="InterPro"/>
</dbReference>
<dbReference type="GO" id="GO:0071555">
    <property type="term" value="P:cell wall organization"/>
    <property type="evidence" value="ECO:0007669"/>
    <property type="project" value="UniProtKB-KW"/>
</dbReference>
<keyword evidence="9" id="KW-1185">Reference proteome</keyword>
<comment type="subcellular location">
    <subcellularLocation>
        <location evidence="4">Cell membrane</location>
        <topology evidence="4">Lipid-anchor</topology>
    </subcellularLocation>
</comment>
<dbReference type="AlphaFoldDB" id="A0A6L6YE06"/>
<comment type="caution">
    <text evidence="8">The sequence shown here is derived from an EMBL/GenBank/DDBJ whole genome shotgun (WGS) entry which is preliminary data.</text>
</comment>
<dbReference type="GO" id="GO:0000270">
    <property type="term" value="P:peptidoglycan metabolic process"/>
    <property type="evidence" value="ECO:0007669"/>
    <property type="project" value="UniProtKB-UniRule"/>
</dbReference>
<keyword evidence="1 6" id="KW-0732">Signal</keyword>
<comment type="similarity">
    <text evidence="4 5">Belongs to the RlpA family.</text>
</comment>
<dbReference type="OrthoDB" id="9779128at2"/>
<evidence type="ECO:0000256" key="6">
    <source>
        <dbReference type="SAM" id="SignalP"/>
    </source>
</evidence>
<evidence type="ECO:0000256" key="3">
    <source>
        <dbReference type="ARBA" id="ARBA00023316"/>
    </source>
</evidence>
<dbReference type="InterPro" id="IPR007730">
    <property type="entry name" value="SPOR-like_dom"/>
</dbReference>
<feature type="signal peptide" evidence="6">
    <location>
        <begin position="1"/>
        <end position="19"/>
    </location>
</feature>
<protein>
    <recommendedName>
        <fullName evidence="4">Endolytic peptidoglycan transglycosylase RlpA</fullName>
        <ecNumber evidence="4">4.2.2.-</ecNumber>
    </recommendedName>
</protein>
<dbReference type="PANTHER" id="PTHR34183:SF1">
    <property type="entry name" value="ENDOLYTIC PEPTIDOGLYCAN TRANSGLYCOSYLASE RLPA"/>
    <property type="match status" value="1"/>
</dbReference>
<keyword evidence="4" id="KW-0564">Palmitate</keyword>
<accession>A0A6L6YE06</accession>
<dbReference type="EC" id="4.2.2.-" evidence="4"/>
<dbReference type="SUPFAM" id="SSF110997">
    <property type="entry name" value="Sporulation related repeat"/>
    <property type="match status" value="1"/>
</dbReference>
<dbReference type="SUPFAM" id="SSF50685">
    <property type="entry name" value="Barwin-like endoglucanases"/>
    <property type="match status" value="1"/>
</dbReference>
<dbReference type="CDD" id="cd22268">
    <property type="entry name" value="DPBB_RlpA-like"/>
    <property type="match status" value="1"/>
</dbReference>
<dbReference type="InterPro" id="IPR036680">
    <property type="entry name" value="SPOR-like_sf"/>
</dbReference>
<keyword evidence="4" id="KW-1003">Cell membrane</keyword>
<evidence type="ECO:0000256" key="5">
    <source>
        <dbReference type="RuleBase" id="RU003495"/>
    </source>
</evidence>
<feature type="domain" description="SPOR" evidence="7">
    <location>
        <begin position="314"/>
        <end position="394"/>
    </location>
</feature>
<keyword evidence="2 4" id="KW-0456">Lyase</keyword>
<dbReference type="HAMAP" id="MF_02071">
    <property type="entry name" value="RlpA"/>
    <property type="match status" value="1"/>
</dbReference>
<comment type="function">
    <text evidence="4">Lytic transglycosylase with a strong preference for naked glycan strands that lack stem peptides.</text>
</comment>
<dbReference type="GO" id="GO:0008932">
    <property type="term" value="F:lytic endotransglycosylase activity"/>
    <property type="evidence" value="ECO:0007669"/>
    <property type="project" value="UniProtKB-UniRule"/>
</dbReference>
<dbReference type="InterPro" id="IPR036908">
    <property type="entry name" value="RlpA-like_sf"/>
</dbReference>
<dbReference type="InterPro" id="IPR012997">
    <property type="entry name" value="RplA"/>
</dbReference>
<evidence type="ECO:0000259" key="7">
    <source>
        <dbReference type="PROSITE" id="PS51724"/>
    </source>
</evidence>
<dbReference type="Pfam" id="PF03330">
    <property type="entry name" value="DPBB_1"/>
    <property type="match status" value="1"/>
</dbReference>
<sequence>MKRRYWQILIFSAAASILAGCGTSQKDGKYYDNDGPPSALGTIGMETKNAVPKVEKPIAATNRPYKVMGKTYVPMTGDKPLVQTGYGSWYGKQFHGKKTSTGEIYDMYAMTAAHTTMELPSYAKVTNLENGRSIIVRVNDRGPFLHSRVIDLSYAAASRLGYVNKGTAKVKVERITRAQIAAGNIPSTTNGSVLASIAAPVAKKVLSSSESGSTKESDFIAQVATLAAEGESLASSSSPSITADRVIIEKDQPPLNQNPVERVLEAGAQIALEKAGNADQTTLNTFETEAKAEVISALKKHASESQLGQAVNAASAVKQYAVQLGVFRSEQNALKLKQQFTEVLGDKMGAQVRIELVNGLHKVVVGSGMTEAQAKAATAIVRDALNIKAFVLKE</sequence>
<dbReference type="Gene3D" id="3.30.70.1070">
    <property type="entry name" value="Sporulation related repeat"/>
    <property type="match status" value="1"/>
</dbReference>
<proteinExistence type="inferred from homology"/>
<dbReference type="GO" id="GO:0005886">
    <property type="term" value="C:plasma membrane"/>
    <property type="evidence" value="ECO:0007669"/>
    <property type="project" value="UniProtKB-SubCell"/>
</dbReference>
<dbReference type="PROSITE" id="PS51724">
    <property type="entry name" value="SPOR"/>
    <property type="match status" value="1"/>
</dbReference>
<gene>
    <name evidence="4" type="primary">rlpA</name>
    <name evidence="8" type="ORF">E5987_01010</name>
</gene>
<keyword evidence="4" id="KW-0472">Membrane</keyword>
<dbReference type="NCBIfam" id="TIGR00413">
    <property type="entry name" value="rlpA"/>
    <property type="match status" value="1"/>
</dbReference>
<evidence type="ECO:0000256" key="2">
    <source>
        <dbReference type="ARBA" id="ARBA00023239"/>
    </source>
</evidence>